<dbReference type="Gene3D" id="1.10.800.10">
    <property type="entry name" value="Aromatic amino acid hydroxylase"/>
    <property type="match status" value="1"/>
</dbReference>
<evidence type="ECO:0000256" key="1">
    <source>
        <dbReference type="ARBA" id="ARBA00001954"/>
    </source>
</evidence>
<proteinExistence type="inferred from homology"/>
<keyword evidence="3" id="KW-0479">Metal-binding</keyword>
<sequence>MFEEGQLYAPVTEDENGVTVHLADDHPGAHDQEYRRRREVIAGPALRWQPGDPVPQVEYTDQENEIWRRVCAELAPKHERLAIKGFLEGKEALGLPTDRVPQLDEVSAGLEPLSGFRLHPAAGLVPLDVFYGSLADGVFHSTQYLRHGSQPLYTPEPDIIHEVVGHGNLLANPAIAEVKRRAGEAARRCETPEGLQFVADVFWFTIEFGVMYEGGELRCYGAGLLSSFGEIEEFRGATIRPIDFYSMGTVEYDISHYQPTLFACDGMNELTERVGEFFAEFDDDVPGRLAAERKRATAS</sequence>
<comment type="cofactor">
    <cofactor evidence="1">
        <name>Fe(2+)</name>
        <dbReference type="ChEBI" id="CHEBI:29033"/>
    </cofactor>
</comment>
<dbReference type="EC" id="1.14.16.1" evidence="8"/>
<evidence type="ECO:0000256" key="3">
    <source>
        <dbReference type="ARBA" id="ARBA00022723"/>
    </source>
</evidence>
<keyword evidence="4 8" id="KW-0560">Oxidoreductase</keyword>
<dbReference type="PANTHER" id="PTHR11473">
    <property type="entry name" value="AROMATIC AMINO ACID HYDROXYLASE"/>
    <property type="match status" value="1"/>
</dbReference>
<comment type="similarity">
    <text evidence="2">Belongs to the biopterin-dependent aromatic amino acid hydroxylase family.</text>
</comment>
<evidence type="ECO:0000313" key="9">
    <source>
        <dbReference type="Proteomes" id="UP001319870"/>
    </source>
</evidence>
<feature type="domain" description="Biopterin-dependent aromatic amino acid hydroxylase family profile" evidence="7">
    <location>
        <begin position="1"/>
        <end position="299"/>
    </location>
</feature>
<evidence type="ECO:0000256" key="4">
    <source>
        <dbReference type="ARBA" id="ARBA00023002"/>
    </source>
</evidence>
<dbReference type="GO" id="GO:0004505">
    <property type="term" value="F:phenylalanine 4-monooxygenase activity"/>
    <property type="evidence" value="ECO:0007669"/>
    <property type="project" value="UniProtKB-EC"/>
</dbReference>
<dbReference type="InterPro" id="IPR001273">
    <property type="entry name" value="ArAA_hydroxylase"/>
</dbReference>
<evidence type="ECO:0000256" key="2">
    <source>
        <dbReference type="ARBA" id="ARBA00009712"/>
    </source>
</evidence>
<evidence type="ECO:0000256" key="5">
    <source>
        <dbReference type="ARBA" id="ARBA00023004"/>
    </source>
</evidence>
<dbReference type="Pfam" id="PF00351">
    <property type="entry name" value="Biopterin_H"/>
    <property type="match status" value="1"/>
</dbReference>
<dbReference type="InterPro" id="IPR036329">
    <property type="entry name" value="Aro-AA_hydroxylase_C_sf"/>
</dbReference>
<dbReference type="NCBIfam" id="NF008877">
    <property type="entry name" value="PRK11913.1-2"/>
    <property type="match status" value="1"/>
</dbReference>
<gene>
    <name evidence="8" type="ORF">LEP48_09455</name>
</gene>
<dbReference type="RefSeq" id="WP_225565333.1">
    <property type="nucleotide sequence ID" value="NZ_JAIXCQ010000005.1"/>
</dbReference>
<dbReference type="PANTHER" id="PTHR11473:SF24">
    <property type="entry name" value="PHENYLALANINE-4-HYDROXYLASE"/>
    <property type="match status" value="1"/>
</dbReference>
<keyword evidence="5" id="KW-0408">Iron</keyword>
<dbReference type="CDD" id="cd00361">
    <property type="entry name" value="arom_aa_hydroxylase"/>
    <property type="match status" value="1"/>
</dbReference>
<keyword evidence="9" id="KW-1185">Reference proteome</keyword>
<dbReference type="InterPro" id="IPR036951">
    <property type="entry name" value="ArAA_hydroxylase_sf"/>
</dbReference>
<reference evidence="8 9" key="1">
    <citation type="submission" date="2021-09" db="EMBL/GenBank/DDBJ databases">
        <title>Isoptericola luteus sp. nov., a novel bacterium isolated from Harbin, the capital city of Heilongjiang province.</title>
        <authorList>
            <person name="Li J."/>
        </authorList>
    </citation>
    <scope>NUCLEOTIDE SEQUENCE [LARGE SCALE GENOMIC DNA]</scope>
    <source>
        <strain evidence="8 9">NEAU-Y5</strain>
    </source>
</reference>
<dbReference type="Proteomes" id="UP001319870">
    <property type="component" value="Unassembled WGS sequence"/>
</dbReference>
<dbReference type="PROSITE" id="PS51410">
    <property type="entry name" value="BH4_AAA_HYDROXYL_2"/>
    <property type="match status" value="1"/>
</dbReference>
<evidence type="ECO:0000256" key="6">
    <source>
        <dbReference type="ARBA" id="ARBA00023033"/>
    </source>
</evidence>
<evidence type="ECO:0000259" key="7">
    <source>
        <dbReference type="PROSITE" id="PS51410"/>
    </source>
</evidence>
<comment type="caution">
    <text evidence="8">The sequence shown here is derived from an EMBL/GenBank/DDBJ whole genome shotgun (WGS) entry which is preliminary data.</text>
</comment>
<keyword evidence="6" id="KW-0503">Monooxygenase</keyword>
<organism evidence="8 9">
    <name type="scientific">Isoptericola luteus</name>
    <dbReference type="NCBI Taxonomy" id="2879484"/>
    <lineage>
        <taxon>Bacteria</taxon>
        <taxon>Bacillati</taxon>
        <taxon>Actinomycetota</taxon>
        <taxon>Actinomycetes</taxon>
        <taxon>Micrococcales</taxon>
        <taxon>Promicromonosporaceae</taxon>
        <taxon>Isoptericola</taxon>
    </lineage>
</organism>
<protein>
    <submittedName>
        <fullName evidence="8">Phenylalanine 4-monooxygenase</fullName>
        <ecNumber evidence="8">1.14.16.1</ecNumber>
    </submittedName>
</protein>
<name>A0ABS7ZGJ0_9MICO</name>
<dbReference type="SUPFAM" id="SSF56534">
    <property type="entry name" value="Aromatic aminoacid monoxygenases, catalytic and oligomerization domains"/>
    <property type="match status" value="1"/>
</dbReference>
<dbReference type="PRINTS" id="PR00372">
    <property type="entry name" value="FYWHYDRXLASE"/>
</dbReference>
<dbReference type="EMBL" id="JAIXCQ010000005">
    <property type="protein sequence ID" value="MCA5893577.1"/>
    <property type="molecule type" value="Genomic_DNA"/>
</dbReference>
<dbReference type="InterPro" id="IPR019774">
    <property type="entry name" value="Aromatic-AA_hydroxylase_C"/>
</dbReference>
<accession>A0ABS7ZGJ0</accession>
<evidence type="ECO:0000313" key="8">
    <source>
        <dbReference type="EMBL" id="MCA5893577.1"/>
    </source>
</evidence>